<name>J9PRS2_9CAUD</name>
<reference evidence="1 2" key="1">
    <citation type="submission" date="2011-09" db="EMBL/GenBank/DDBJ databases">
        <title>Complete Genome Sequence of Bacillus cereus Bacteriophage B5S.</title>
        <authorList>
            <person name="Lee J.-H."/>
            <person name="Shin H."/>
            <person name="Son B."/>
            <person name="Ryu S."/>
        </authorList>
    </citation>
    <scope>NUCLEOTIDE SEQUENCE [LARGE SCALE GENOMIC DNA]</scope>
</reference>
<dbReference type="EMBL" id="JN797796">
    <property type="protein sequence ID" value="AEW47300.1"/>
    <property type="molecule type" value="Genomic_DNA"/>
</dbReference>
<gene>
    <name evidence="1" type="ORF">B5S_0066</name>
</gene>
<proteinExistence type="predicted"/>
<protein>
    <submittedName>
        <fullName evidence="1">Uncharacterized protein</fullName>
    </submittedName>
</protein>
<sequence length="55" mass="6298">MYIITAIFENCEQDIGEAISKEEALQVCESHYNTIEQAESYLVTEKGYKVFAISF</sequence>
<evidence type="ECO:0000313" key="2">
    <source>
        <dbReference type="Proteomes" id="UP000006291"/>
    </source>
</evidence>
<accession>J9PRS2</accession>
<organism evidence="1 2">
    <name type="scientific">Bacillus phage B5S</name>
    <dbReference type="NCBI Taxonomy" id="1126949"/>
    <lineage>
        <taxon>Viruses</taxon>
        <taxon>Duplodnaviria</taxon>
        <taxon>Heunggongvirae</taxon>
        <taxon>Uroviricota</taxon>
        <taxon>Caudoviricetes</taxon>
        <taxon>Herelleviridae</taxon>
        <taxon>Bastillevirinae</taxon>
        <taxon>Bequatrovirus</taxon>
        <taxon>Bequatrovirus B4</taxon>
    </lineage>
</organism>
<dbReference type="Proteomes" id="UP000006291">
    <property type="component" value="Segment"/>
</dbReference>
<evidence type="ECO:0000313" key="1">
    <source>
        <dbReference type="EMBL" id="AEW47300.1"/>
    </source>
</evidence>